<dbReference type="AlphaFoldDB" id="A0A653D9K7"/>
<evidence type="ECO:0000313" key="2">
    <source>
        <dbReference type="Proteomes" id="UP000410492"/>
    </source>
</evidence>
<keyword evidence="2" id="KW-1185">Reference proteome</keyword>
<accession>A0A653D9K7</accession>
<gene>
    <name evidence="1" type="ORF">CALMAC_LOCUS15638</name>
</gene>
<proteinExistence type="predicted"/>
<reference evidence="1 2" key="1">
    <citation type="submission" date="2019-01" db="EMBL/GenBank/DDBJ databases">
        <authorList>
            <person name="Sayadi A."/>
        </authorList>
    </citation>
    <scope>NUCLEOTIDE SEQUENCE [LARGE SCALE GENOMIC DNA]</scope>
</reference>
<sequence>MDMYAVFPFNLIKFVQCSTEQRMRETTRDGKGGGAQCGKRFSGRQPTALPEVADYLKCFIYLN</sequence>
<evidence type="ECO:0000313" key="1">
    <source>
        <dbReference type="EMBL" id="VEN56852.1"/>
    </source>
</evidence>
<dbReference type="Proteomes" id="UP000410492">
    <property type="component" value="Unassembled WGS sequence"/>
</dbReference>
<organism evidence="1 2">
    <name type="scientific">Callosobruchus maculatus</name>
    <name type="common">Southern cowpea weevil</name>
    <name type="synonym">Pulse bruchid</name>
    <dbReference type="NCBI Taxonomy" id="64391"/>
    <lineage>
        <taxon>Eukaryota</taxon>
        <taxon>Metazoa</taxon>
        <taxon>Ecdysozoa</taxon>
        <taxon>Arthropoda</taxon>
        <taxon>Hexapoda</taxon>
        <taxon>Insecta</taxon>
        <taxon>Pterygota</taxon>
        <taxon>Neoptera</taxon>
        <taxon>Endopterygota</taxon>
        <taxon>Coleoptera</taxon>
        <taxon>Polyphaga</taxon>
        <taxon>Cucujiformia</taxon>
        <taxon>Chrysomeloidea</taxon>
        <taxon>Chrysomelidae</taxon>
        <taxon>Bruchinae</taxon>
        <taxon>Bruchini</taxon>
        <taxon>Callosobruchus</taxon>
    </lineage>
</organism>
<dbReference type="EMBL" id="CAACVG010010860">
    <property type="protein sequence ID" value="VEN56852.1"/>
    <property type="molecule type" value="Genomic_DNA"/>
</dbReference>
<protein>
    <submittedName>
        <fullName evidence="1">Uncharacterized protein</fullName>
    </submittedName>
</protein>
<name>A0A653D9K7_CALMS</name>